<name>A0AAE0DG60_9LECA</name>
<reference evidence="4" key="1">
    <citation type="submission" date="2022-11" db="EMBL/GenBank/DDBJ databases">
        <title>Chromosomal genome sequence assembly and mating type (MAT) locus characterization of the leprose asexual lichenized fungus Lepraria neglecta (Nyl.) Erichsen.</title>
        <authorList>
            <person name="Allen J.L."/>
            <person name="Pfeffer B."/>
        </authorList>
    </citation>
    <scope>NUCLEOTIDE SEQUENCE</scope>
    <source>
        <strain evidence="4">Allen 5258</strain>
    </source>
</reference>
<keyword evidence="5" id="KW-1185">Reference proteome</keyword>
<dbReference type="Gene3D" id="1.25.40.20">
    <property type="entry name" value="Ankyrin repeat-containing domain"/>
    <property type="match status" value="1"/>
</dbReference>
<evidence type="ECO:0000256" key="1">
    <source>
        <dbReference type="ARBA" id="ARBA00022737"/>
    </source>
</evidence>
<dbReference type="PANTHER" id="PTHR24198">
    <property type="entry name" value="ANKYRIN REPEAT AND PROTEIN KINASE DOMAIN-CONTAINING PROTEIN"/>
    <property type="match status" value="1"/>
</dbReference>
<protein>
    <recommendedName>
        <fullName evidence="3">GPI inositol-deacylase winged helix domain-containing protein</fullName>
    </recommendedName>
</protein>
<evidence type="ECO:0000313" key="4">
    <source>
        <dbReference type="EMBL" id="KAK3168324.1"/>
    </source>
</evidence>
<dbReference type="Pfam" id="PF12796">
    <property type="entry name" value="Ank_2"/>
    <property type="match status" value="1"/>
</dbReference>
<sequence>MTPKAIKTALKSLPSGSNALDSACNDAMERIERQNPDHRYLAKRTLMWITYAQRLPHVEEIQHALATELGKSDLDRDNVEDSGDIVSICAGLVIVDTDHHLRGPVLRLVHYKMQEYLRRTGVIHFPNAAETIASRCLTYLLFDIFSGSACRLSPDHYNVQKDRGESAAINLMRTRNPDEVTGFLYFGCKRCSNGENHCLQKPAAFLGLTEIVSQLLEDGAKANIEDWSGETPLLWAINRGHDGVVNQLVIRDDVNTSAYHGDSTPLHRAIDTHSHTIVKALLASKIIDVIFRAVDTTLPGDKGRTLLSQAVFSGDTNAIGLLLMRDDIDPNAKNKQGERR</sequence>
<dbReference type="PANTHER" id="PTHR24198:SF165">
    <property type="entry name" value="ANKYRIN REPEAT-CONTAINING PROTEIN-RELATED"/>
    <property type="match status" value="1"/>
</dbReference>
<dbReference type="SMART" id="SM00248">
    <property type="entry name" value="ANK"/>
    <property type="match status" value="3"/>
</dbReference>
<evidence type="ECO:0000313" key="5">
    <source>
        <dbReference type="Proteomes" id="UP001276659"/>
    </source>
</evidence>
<keyword evidence="2" id="KW-0040">ANK repeat</keyword>
<organism evidence="4 5">
    <name type="scientific">Lepraria neglecta</name>
    <dbReference type="NCBI Taxonomy" id="209136"/>
    <lineage>
        <taxon>Eukaryota</taxon>
        <taxon>Fungi</taxon>
        <taxon>Dikarya</taxon>
        <taxon>Ascomycota</taxon>
        <taxon>Pezizomycotina</taxon>
        <taxon>Lecanoromycetes</taxon>
        <taxon>OSLEUM clade</taxon>
        <taxon>Lecanoromycetidae</taxon>
        <taxon>Lecanorales</taxon>
        <taxon>Lecanorineae</taxon>
        <taxon>Stereocaulaceae</taxon>
        <taxon>Lepraria</taxon>
    </lineage>
</organism>
<accession>A0AAE0DG60</accession>
<dbReference type="AlphaFoldDB" id="A0AAE0DG60"/>
<proteinExistence type="predicted"/>
<keyword evidence="1" id="KW-0677">Repeat</keyword>
<evidence type="ECO:0000256" key="2">
    <source>
        <dbReference type="ARBA" id="ARBA00023043"/>
    </source>
</evidence>
<dbReference type="InterPro" id="IPR054471">
    <property type="entry name" value="GPIID_WHD"/>
</dbReference>
<dbReference type="InterPro" id="IPR036770">
    <property type="entry name" value="Ankyrin_rpt-contain_sf"/>
</dbReference>
<dbReference type="SUPFAM" id="SSF48403">
    <property type="entry name" value="Ankyrin repeat"/>
    <property type="match status" value="1"/>
</dbReference>
<dbReference type="EMBL" id="JASNWA010000010">
    <property type="protein sequence ID" value="KAK3168324.1"/>
    <property type="molecule type" value="Genomic_DNA"/>
</dbReference>
<comment type="caution">
    <text evidence="4">The sequence shown here is derived from an EMBL/GenBank/DDBJ whole genome shotgun (WGS) entry which is preliminary data.</text>
</comment>
<gene>
    <name evidence="4" type="ORF">OEA41_004771</name>
</gene>
<evidence type="ECO:0000259" key="3">
    <source>
        <dbReference type="Pfam" id="PF22939"/>
    </source>
</evidence>
<feature type="domain" description="GPI inositol-deacylase winged helix" evidence="3">
    <location>
        <begin position="38"/>
        <end position="120"/>
    </location>
</feature>
<dbReference type="InterPro" id="IPR002110">
    <property type="entry name" value="Ankyrin_rpt"/>
</dbReference>
<dbReference type="Pfam" id="PF22939">
    <property type="entry name" value="WHD_GPIID"/>
    <property type="match status" value="1"/>
</dbReference>
<dbReference type="Proteomes" id="UP001276659">
    <property type="component" value="Unassembled WGS sequence"/>
</dbReference>